<dbReference type="EMBL" id="HBUF01202874">
    <property type="protein sequence ID" value="CAG6662518.1"/>
    <property type="molecule type" value="Transcribed_RNA"/>
</dbReference>
<proteinExistence type="predicted"/>
<name>A0A8D8WJJ7_9HEMI</name>
<evidence type="ECO:0000256" key="1">
    <source>
        <dbReference type="SAM" id="Phobius"/>
    </source>
</evidence>
<organism evidence="2">
    <name type="scientific">Cacopsylla melanoneura</name>
    <dbReference type="NCBI Taxonomy" id="428564"/>
    <lineage>
        <taxon>Eukaryota</taxon>
        <taxon>Metazoa</taxon>
        <taxon>Ecdysozoa</taxon>
        <taxon>Arthropoda</taxon>
        <taxon>Hexapoda</taxon>
        <taxon>Insecta</taxon>
        <taxon>Pterygota</taxon>
        <taxon>Neoptera</taxon>
        <taxon>Paraneoptera</taxon>
        <taxon>Hemiptera</taxon>
        <taxon>Sternorrhyncha</taxon>
        <taxon>Psylloidea</taxon>
        <taxon>Psyllidae</taxon>
        <taxon>Psyllinae</taxon>
        <taxon>Cacopsylla</taxon>
    </lineage>
</organism>
<dbReference type="EMBL" id="HBUF01202873">
    <property type="protein sequence ID" value="CAG6662514.1"/>
    <property type="molecule type" value="Transcribed_RNA"/>
</dbReference>
<dbReference type="EMBL" id="HBUF01574193">
    <property type="protein sequence ID" value="CAG6767708.1"/>
    <property type="molecule type" value="Transcribed_RNA"/>
</dbReference>
<dbReference type="EMBL" id="HBUF01574191">
    <property type="protein sequence ID" value="CAG6767704.1"/>
    <property type="molecule type" value="Transcribed_RNA"/>
</dbReference>
<accession>A0A8D8WJJ7</accession>
<dbReference type="EMBL" id="HBUF01025294">
    <property type="protein sequence ID" value="CAG6612699.1"/>
    <property type="molecule type" value="Transcribed_RNA"/>
</dbReference>
<dbReference type="EMBL" id="HBUF01375607">
    <property type="protein sequence ID" value="CAG6728163.1"/>
    <property type="molecule type" value="Transcribed_RNA"/>
</dbReference>
<protein>
    <submittedName>
        <fullName evidence="2">Uncharacterized protein</fullName>
    </submittedName>
</protein>
<dbReference type="EMBL" id="HBUF01202875">
    <property type="protein sequence ID" value="CAG6662522.1"/>
    <property type="molecule type" value="Transcribed_RNA"/>
</dbReference>
<sequence length="147" mass="16824">MISVPVPKIEIVNLVAPNQVALLKRDTNLLQNHLHRNKVPPHQKILKVKTQVVLIIQKAVVEVLNIPPVIRETEVVIVIAIVMKINKRKVNTPLHQSPVAITRVKAKQNLQPLSLVLKVLKKTKIIVMISIVIWMWMMIQMIMERTL</sequence>
<keyword evidence="1" id="KW-0812">Transmembrane</keyword>
<feature type="transmembrane region" description="Helical" evidence="1">
    <location>
        <begin position="125"/>
        <end position="143"/>
    </location>
</feature>
<dbReference type="AlphaFoldDB" id="A0A8D8WJJ7"/>
<reference evidence="2" key="1">
    <citation type="submission" date="2021-05" db="EMBL/GenBank/DDBJ databases">
        <authorList>
            <person name="Alioto T."/>
            <person name="Alioto T."/>
            <person name="Gomez Garrido J."/>
        </authorList>
    </citation>
    <scope>NUCLEOTIDE SEQUENCE</scope>
</reference>
<dbReference type="EMBL" id="HBUF01574192">
    <property type="protein sequence ID" value="CAG6767706.1"/>
    <property type="molecule type" value="Transcribed_RNA"/>
</dbReference>
<dbReference type="EMBL" id="HBUF01025296">
    <property type="protein sequence ID" value="CAG6612703.1"/>
    <property type="molecule type" value="Transcribed_RNA"/>
</dbReference>
<keyword evidence="1" id="KW-0472">Membrane</keyword>
<dbReference type="EMBL" id="HBUF01375608">
    <property type="protein sequence ID" value="CAG6728165.1"/>
    <property type="molecule type" value="Transcribed_RNA"/>
</dbReference>
<dbReference type="EMBL" id="HBUF01025295">
    <property type="protein sequence ID" value="CAG6612701.1"/>
    <property type="molecule type" value="Transcribed_RNA"/>
</dbReference>
<keyword evidence="1" id="KW-1133">Transmembrane helix</keyword>
<evidence type="ECO:0000313" key="2">
    <source>
        <dbReference type="EMBL" id="CAG6662522.1"/>
    </source>
</evidence>